<name>L0F5S4_DESDL</name>
<evidence type="ECO:0000256" key="2">
    <source>
        <dbReference type="ARBA" id="ARBA00023002"/>
    </source>
</evidence>
<sequence length="348" mass="37390">MQANNTYEVNAMKRFMEQAFSACGVPVADGQIVSDNLLYAELRGIKSHGISRFPIYLRRIQKGAVNPQPKIAIEQRALGILGVDGDNGLGAVGMVHALNRGMEQARQVGICVIGMKGSNHFGASGYYCQLAAEQGFVSIVLTDAPPATPPWGGKEAYFGTNPIAFGLPRAEKPHIIVDLATSLVARGKIIRAAAQGEEIPKGWALDKEGFATTDPQAALAGVLLPMAGAKGYALSLAVEHLAGVLVGAGFGKEVAWQYGEGNKPANVGHFVILVKADAFLTMETYHKRVEHFVEEIKQIPLAPGYQEIKLPGEREWEQEQSSVVQGVTLDEDMLATFQAIAQELNIKL</sequence>
<reference evidence="4" key="1">
    <citation type="submission" date="2012-02" db="EMBL/GenBank/DDBJ databases">
        <title>Complete sequence of Desulfitobacterium dichloroeliminans LMG P-21439.</title>
        <authorList>
            <person name="Lucas S."/>
            <person name="Han J."/>
            <person name="Lapidus A."/>
            <person name="Cheng J.-F."/>
            <person name="Goodwin L."/>
            <person name="Pitluck S."/>
            <person name="Peters L."/>
            <person name="Ovchinnikova G."/>
            <person name="Teshima H."/>
            <person name="Detter J.C."/>
            <person name="Han C."/>
            <person name="Tapia R."/>
            <person name="Land M."/>
            <person name="Hauser L."/>
            <person name="Kyrpides N."/>
            <person name="Ivanova N."/>
            <person name="Pagani I."/>
            <person name="Kruse T."/>
            <person name="de Vos W.M."/>
            <person name="Boon N."/>
            <person name="Smidt H."/>
            <person name="Woyke T."/>
        </authorList>
    </citation>
    <scope>NUCLEOTIDE SEQUENCE [LARGE SCALE GENOMIC DNA]</scope>
    <source>
        <strain evidence="4">LMG P-21439 / DCA1</strain>
    </source>
</reference>
<dbReference type="SUPFAM" id="SSF89733">
    <property type="entry name" value="L-sulfolactate dehydrogenase-like"/>
    <property type="match status" value="1"/>
</dbReference>
<dbReference type="Gene3D" id="3.30.1370.60">
    <property type="entry name" value="Hypothetical oxidoreductase yiak, domain 2"/>
    <property type="match status" value="1"/>
</dbReference>
<dbReference type="EMBL" id="CP003344">
    <property type="protein sequence ID" value="AGA68313.1"/>
    <property type="molecule type" value="Genomic_DNA"/>
</dbReference>
<evidence type="ECO:0000256" key="1">
    <source>
        <dbReference type="ARBA" id="ARBA00006056"/>
    </source>
</evidence>
<dbReference type="InterPro" id="IPR036111">
    <property type="entry name" value="Mal/L-sulfo/L-lacto_DH-like_sf"/>
</dbReference>
<protein>
    <submittedName>
        <fullName evidence="3">Malate/lactate dehydrogenase</fullName>
    </submittedName>
</protein>
<dbReference type="RefSeq" id="WP_015261314.1">
    <property type="nucleotide sequence ID" value="NC_019903.1"/>
</dbReference>
<keyword evidence="2" id="KW-0560">Oxidoreductase</keyword>
<gene>
    <name evidence="3" type="ordered locus">Desdi_0788</name>
</gene>
<dbReference type="InterPro" id="IPR003767">
    <property type="entry name" value="Malate/L-lactate_DH-like"/>
</dbReference>
<dbReference type="PANTHER" id="PTHR11091">
    <property type="entry name" value="OXIDOREDUCTASE-RELATED"/>
    <property type="match status" value="1"/>
</dbReference>
<evidence type="ECO:0000313" key="4">
    <source>
        <dbReference type="Proteomes" id="UP000010797"/>
    </source>
</evidence>
<organism evidence="3 4">
    <name type="scientific">Desulfitobacterium dichloroeliminans (strain LMG P-21439 / DCA1)</name>
    <dbReference type="NCBI Taxonomy" id="871963"/>
    <lineage>
        <taxon>Bacteria</taxon>
        <taxon>Bacillati</taxon>
        <taxon>Bacillota</taxon>
        <taxon>Clostridia</taxon>
        <taxon>Eubacteriales</taxon>
        <taxon>Desulfitobacteriaceae</taxon>
        <taxon>Desulfitobacterium</taxon>
    </lineage>
</organism>
<dbReference type="GO" id="GO:0016491">
    <property type="term" value="F:oxidoreductase activity"/>
    <property type="evidence" value="ECO:0007669"/>
    <property type="project" value="UniProtKB-KW"/>
</dbReference>
<dbReference type="Gene3D" id="1.10.1530.10">
    <property type="match status" value="1"/>
</dbReference>
<comment type="similarity">
    <text evidence="1">Belongs to the LDH2/MDH2 oxidoreductase family.</text>
</comment>
<evidence type="ECO:0000313" key="3">
    <source>
        <dbReference type="EMBL" id="AGA68313.1"/>
    </source>
</evidence>
<dbReference type="InterPro" id="IPR043143">
    <property type="entry name" value="Mal/L-sulf/L-lact_DH-like_NADP"/>
</dbReference>
<dbReference type="OrthoDB" id="9769447at2"/>
<accession>L0F5S4</accession>
<dbReference type="AlphaFoldDB" id="L0F5S4"/>
<dbReference type="STRING" id="871963.Desdi_0788"/>
<dbReference type="PANTHER" id="PTHR11091:SF0">
    <property type="entry name" value="MALATE DEHYDROGENASE"/>
    <property type="match status" value="1"/>
</dbReference>
<dbReference type="Pfam" id="PF02615">
    <property type="entry name" value="Ldh_2"/>
    <property type="match status" value="1"/>
</dbReference>
<proteinExistence type="inferred from homology"/>
<dbReference type="InterPro" id="IPR043144">
    <property type="entry name" value="Mal/L-sulf/L-lact_DH-like_ah"/>
</dbReference>
<dbReference type="KEGG" id="ddl:Desdi_0788"/>
<keyword evidence="4" id="KW-1185">Reference proteome</keyword>
<dbReference type="Proteomes" id="UP000010797">
    <property type="component" value="Chromosome"/>
</dbReference>
<dbReference type="eggNOG" id="COG2055">
    <property type="taxonomic scope" value="Bacteria"/>
</dbReference>
<dbReference type="HOGENOM" id="CLU_040452_2_0_9"/>